<protein>
    <submittedName>
        <fullName evidence="2">Ribosome-associated protein</fullName>
    </submittedName>
</protein>
<dbReference type="EMBL" id="JADOUE010000001">
    <property type="protein sequence ID" value="MBG6121227.1"/>
    <property type="molecule type" value="Genomic_DNA"/>
</dbReference>
<comment type="caution">
    <text evidence="2">The sequence shown here is derived from an EMBL/GenBank/DDBJ whole genome shotgun (WGS) entry which is preliminary data.</text>
</comment>
<evidence type="ECO:0000313" key="3">
    <source>
        <dbReference type="Proteomes" id="UP000658613"/>
    </source>
</evidence>
<evidence type="ECO:0000313" key="2">
    <source>
        <dbReference type="EMBL" id="MBG6121227.1"/>
    </source>
</evidence>
<proteinExistence type="predicted"/>
<evidence type="ECO:0000256" key="1">
    <source>
        <dbReference type="SAM" id="MobiDB-lite"/>
    </source>
</evidence>
<dbReference type="Proteomes" id="UP000658613">
    <property type="component" value="Unassembled WGS sequence"/>
</dbReference>
<organism evidence="2 3">
    <name type="scientific">Corynebacterium aquatimens</name>
    <dbReference type="NCBI Taxonomy" id="1190508"/>
    <lineage>
        <taxon>Bacteria</taxon>
        <taxon>Bacillati</taxon>
        <taxon>Actinomycetota</taxon>
        <taxon>Actinomycetes</taxon>
        <taxon>Mycobacteriales</taxon>
        <taxon>Corynebacteriaceae</taxon>
        <taxon>Corynebacterium</taxon>
    </lineage>
</organism>
<name>A0A931GRP2_9CORY</name>
<reference evidence="2" key="1">
    <citation type="submission" date="2020-11" db="EMBL/GenBank/DDBJ databases">
        <title>Sequencing the genomes of 1000 actinobacteria strains.</title>
        <authorList>
            <person name="Klenk H.-P."/>
        </authorList>
    </citation>
    <scope>NUCLEOTIDE SEQUENCE</scope>
    <source>
        <strain evidence="2">DSM 45632</strain>
    </source>
</reference>
<feature type="region of interest" description="Disordered" evidence="1">
    <location>
        <begin position="102"/>
        <end position="134"/>
    </location>
</feature>
<feature type="compositionally biased region" description="Polar residues" evidence="1">
    <location>
        <begin position="123"/>
        <end position="134"/>
    </location>
</feature>
<sequence length="134" mass="14376">MNDMTIAPGPGIPDGAVIAADLAERFAKSSTPGGQGVNTTDGKVQLSIDVAECASLTDAQRHRISRNLEHRLDGSVFTVTASTQRSVFRSWSSRLHLRHSLVPPGRSVRGEHNSPSPHHVPGSKSSSQWLSTTR</sequence>
<accession>A0A931GRP2</accession>
<dbReference type="RefSeq" id="WP_231375324.1">
    <property type="nucleotide sequence ID" value="NZ_CP046980.1"/>
</dbReference>
<dbReference type="AlphaFoldDB" id="A0A931GRP2"/>
<keyword evidence="3" id="KW-1185">Reference proteome</keyword>
<dbReference type="Gene3D" id="3.30.160.20">
    <property type="match status" value="1"/>
</dbReference>
<gene>
    <name evidence="2" type="ORF">IW254_000196</name>
</gene>